<dbReference type="Gene3D" id="3.40.50.300">
    <property type="entry name" value="P-loop containing nucleotide triphosphate hydrolases"/>
    <property type="match status" value="1"/>
</dbReference>
<feature type="region of interest" description="Disordered" evidence="1">
    <location>
        <begin position="83"/>
        <end position="158"/>
    </location>
</feature>
<gene>
    <name evidence="2" type="ORF">C8A01DRAFT_44700</name>
</gene>
<feature type="compositionally biased region" description="Polar residues" evidence="1">
    <location>
        <begin position="142"/>
        <end position="154"/>
    </location>
</feature>
<evidence type="ECO:0000313" key="2">
    <source>
        <dbReference type="EMBL" id="KAK4042320.1"/>
    </source>
</evidence>
<proteinExistence type="predicted"/>
<accession>A0AAN6SU33</accession>
<feature type="compositionally biased region" description="Pro residues" evidence="1">
    <location>
        <begin position="111"/>
        <end position="124"/>
    </location>
</feature>
<dbReference type="AlphaFoldDB" id="A0AAN6SU33"/>
<feature type="compositionally biased region" description="Polar residues" evidence="1">
    <location>
        <begin position="83"/>
        <end position="103"/>
    </location>
</feature>
<dbReference type="PRINTS" id="PR00988">
    <property type="entry name" value="URIDINKINASE"/>
</dbReference>
<dbReference type="InterPro" id="IPR027417">
    <property type="entry name" value="P-loop_NTPase"/>
</dbReference>
<keyword evidence="2" id="KW-0808">Transferase</keyword>
<dbReference type="EMBL" id="MU854343">
    <property type="protein sequence ID" value="KAK4042320.1"/>
    <property type="molecule type" value="Genomic_DNA"/>
</dbReference>
<dbReference type="SUPFAM" id="SSF52540">
    <property type="entry name" value="P-loop containing nucleoside triphosphate hydrolases"/>
    <property type="match status" value="1"/>
</dbReference>
<dbReference type="Proteomes" id="UP001303115">
    <property type="component" value="Unassembled WGS sequence"/>
</dbReference>
<evidence type="ECO:0000256" key="1">
    <source>
        <dbReference type="SAM" id="MobiDB-lite"/>
    </source>
</evidence>
<dbReference type="GO" id="GO:0016301">
    <property type="term" value="F:kinase activity"/>
    <property type="evidence" value="ECO:0007669"/>
    <property type="project" value="UniProtKB-KW"/>
</dbReference>
<reference evidence="3" key="1">
    <citation type="journal article" date="2023" name="Mol. Phylogenet. Evol.">
        <title>Genome-scale phylogeny and comparative genomics of the fungal order Sordariales.</title>
        <authorList>
            <person name="Hensen N."/>
            <person name="Bonometti L."/>
            <person name="Westerberg I."/>
            <person name="Brannstrom I.O."/>
            <person name="Guillou S."/>
            <person name="Cros-Aarteil S."/>
            <person name="Calhoun S."/>
            <person name="Haridas S."/>
            <person name="Kuo A."/>
            <person name="Mondo S."/>
            <person name="Pangilinan J."/>
            <person name="Riley R."/>
            <person name="LaButti K."/>
            <person name="Andreopoulos B."/>
            <person name="Lipzen A."/>
            <person name="Chen C."/>
            <person name="Yan M."/>
            <person name="Daum C."/>
            <person name="Ng V."/>
            <person name="Clum A."/>
            <person name="Steindorff A."/>
            <person name="Ohm R.A."/>
            <person name="Martin F."/>
            <person name="Silar P."/>
            <person name="Natvig D.O."/>
            <person name="Lalanne C."/>
            <person name="Gautier V."/>
            <person name="Ament-Velasquez S.L."/>
            <person name="Kruys A."/>
            <person name="Hutchinson M.I."/>
            <person name="Powell A.J."/>
            <person name="Barry K."/>
            <person name="Miller A.N."/>
            <person name="Grigoriev I.V."/>
            <person name="Debuchy R."/>
            <person name="Gladieux P."/>
            <person name="Hiltunen Thoren M."/>
            <person name="Johannesson H."/>
        </authorList>
    </citation>
    <scope>NUCLEOTIDE SEQUENCE [LARGE SCALE GENOMIC DNA]</scope>
    <source>
        <strain evidence="3">CBS 284.82</strain>
    </source>
</reference>
<organism evidence="2 3">
    <name type="scientific">Parachaetomium inaequale</name>
    <dbReference type="NCBI Taxonomy" id="2588326"/>
    <lineage>
        <taxon>Eukaryota</taxon>
        <taxon>Fungi</taxon>
        <taxon>Dikarya</taxon>
        <taxon>Ascomycota</taxon>
        <taxon>Pezizomycotina</taxon>
        <taxon>Sordariomycetes</taxon>
        <taxon>Sordariomycetidae</taxon>
        <taxon>Sordariales</taxon>
        <taxon>Chaetomiaceae</taxon>
        <taxon>Parachaetomium</taxon>
    </lineage>
</organism>
<name>A0AAN6SU33_9PEZI</name>
<keyword evidence="3" id="KW-1185">Reference proteome</keyword>
<feature type="compositionally biased region" description="Low complexity" evidence="1">
    <location>
        <begin position="125"/>
        <end position="141"/>
    </location>
</feature>
<dbReference type="CDD" id="cd02024">
    <property type="entry name" value="NRK1"/>
    <property type="match status" value="1"/>
</dbReference>
<keyword evidence="2" id="KW-0418">Kinase</keyword>
<comment type="caution">
    <text evidence="2">The sequence shown here is derived from an EMBL/GenBank/DDBJ whole genome shotgun (WGS) entry which is preliminary data.</text>
</comment>
<sequence length="344" mass="37106">MAQTRTVIIGISGCSSSGKTTLARLLRDIFPETFILHEDDFYKPESELPIKHGLADWDCPEAISIPDLEAALTHVRATGTFPVSSRVPTTSPCTLSRRSNHGCTSFTSPTPLSPPLTPLPPSSSSPPSTTTRSTQLTKTPTRNSPQPTVNSIEDLNSVGPCPATPQQIASCTATVQTWLAPNNPGSLIFPPPSSSTKKKTRICILDGFLLYAPQTSSPPTPLSRIPPLLDIKLFLQASKAKALHRRGARDGYVHVDGFWTDPPGYVEKIVWPNYVEAHRWLFEGGDVEGGRVDQEVLGREGILVPCVNGEEVEFGGMLEWAVGAVMGELERICLGEGRDGGKGE</sequence>
<evidence type="ECO:0000313" key="3">
    <source>
        <dbReference type="Proteomes" id="UP001303115"/>
    </source>
</evidence>
<protein>
    <submittedName>
        <fullName evidence="2">Nicotinamide riboside kinase</fullName>
    </submittedName>
</protein>
<dbReference type="PANTHER" id="PTHR10285">
    <property type="entry name" value="URIDINE KINASE"/>
    <property type="match status" value="1"/>
</dbReference>